<name>A0ABR8Y4K4_9BACT</name>
<evidence type="ECO:0000256" key="2">
    <source>
        <dbReference type="ARBA" id="ARBA00022448"/>
    </source>
</evidence>
<dbReference type="InterPro" id="IPR026015">
    <property type="entry name" value="ATP_synth_OSCP/delta_N_sf"/>
</dbReference>
<evidence type="ECO:0000256" key="3">
    <source>
        <dbReference type="ARBA" id="ARBA00022781"/>
    </source>
</evidence>
<keyword evidence="4 7" id="KW-0406">Ion transport</keyword>
<evidence type="ECO:0000256" key="6">
    <source>
        <dbReference type="ARBA" id="ARBA00023310"/>
    </source>
</evidence>
<keyword evidence="7" id="KW-1003">Cell membrane</keyword>
<dbReference type="HAMAP" id="MF_01416">
    <property type="entry name" value="ATP_synth_delta_bact"/>
    <property type="match status" value="1"/>
</dbReference>
<dbReference type="PANTHER" id="PTHR11910">
    <property type="entry name" value="ATP SYNTHASE DELTA CHAIN"/>
    <property type="match status" value="1"/>
</dbReference>
<evidence type="ECO:0000256" key="4">
    <source>
        <dbReference type="ARBA" id="ARBA00023065"/>
    </source>
</evidence>
<dbReference type="Gene3D" id="1.10.520.20">
    <property type="entry name" value="N-terminal domain of the delta subunit of the F1F0-ATP synthase"/>
    <property type="match status" value="1"/>
</dbReference>
<evidence type="ECO:0000256" key="5">
    <source>
        <dbReference type="ARBA" id="ARBA00023136"/>
    </source>
</evidence>
<dbReference type="EMBL" id="JACSPP010000003">
    <property type="protein sequence ID" value="MBD8039130.1"/>
    <property type="molecule type" value="Genomic_DNA"/>
</dbReference>
<dbReference type="NCBIfam" id="NF009964">
    <property type="entry name" value="PRK13429.1-3"/>
    <property type="match status" value="1"/>
</dbReference>
<dbReference type="PRINTS" id="PR00125">
    <property type="entry name" value="ATPASEDELTA"/>
</dbReference>
<comment type="function">
    <text evidence="7">F(1)F(0) ATP synthase produces ATP from ADP in the presence of a proton or sodium gradient. F-type ATPases consist of two structural domains, F(1) containing the extramembraneous catalytic core and F(0) containing the membrane proton channel, linked together by a central stalk and a peripheral stalk. During catalysis, ATP synthesis in the catalytic domain of F(1) is coupled via a rotary mechanism of the central stalk subunits to proton translocation.</text>
</comment>
<keyword evidence="9" id="KW-1185">Reference proteome</keyword>
<dbReference type="NCBIfam" id="TIGR01145">
    <property type="entry name" value="ATP_synt_delta"/>
    <property type="match status" value="1"/>
</dbReference>
<comment type="caution">
    <text evidence="8">The sequence shown here is derived from an EMBL/GenBank/DDBJ whole genome shotgun (WGS) entry which is preliminary data.</text>
</comment>
<keyword evidence="7" id="KW-0139">CF(1)</keyword>
<dbReference type="Proteomes" id="UP000620874">
    <property type="component" value="Unassembled WGS sequence"/>
</dbReference>
<dbReference type="RefSeq" id="WP_087208807.1">
    <property type="nucleotide sequence ID" value="NZ_JACSPP010000003.1"/>
</dbReference>
<keyword evidence="5 7" id="KW-0472">Membrane</keyword>
<organism evidence="8 9">
    <name type="scientific">Phocaeicola intestinalis</name>
    <dbReference type="NCBI Taxonomy" id="2762212"/>
    <lineage>
        <taxon>Bacteria</taxon>
        <taxon>Pseudomonadati</taxon>
        <taxon>Bacteroidota</taxon>
        <taxon>Bacteroidia</taxon>
        <taxon>Bacteroidales</taxon>
        <taxon>Bacteroidaceae</taxon>
        <taxon>Phocaeicola</taxon>
    </lineage>
</organism>
<sequence>MNTGVVSRRYAKALLAYAKTVNKEDKVYQEMKRLATYFDRVADLRHAVENPVLDVQTKLKLLHEAAGGANVSDELMRFFSLVLEEKREKFLQFMTWSYIDLYREDKNILIGKLMTAVPSPKLEDYLKKSLSKSNNNATIELDTKVDSELIGGYIVEVAGYRMDASVANQLKRVKQQFIAKNRRII</sequence>
<dbReference type="SUPFAM" id="SSF47928">
    <property type="entry name" value="N-terminal domain of the delta subunit of the F1F0-ATP synthase"/>
    <property type="match status" value="1"/>
</dbReference>
<comment type="subcellular location">
    <subcellularLocation>
        <location evidence="7">Cell membrane</location>
        <topology evidence="7">Peripheral membrane protein</topology>
    </subcellularLocation>
    <subcellularLocation>
        <location evidence="1">Membrane</location>
    </subcellularLocation>
</comment>
<keyword evidence="6 7" id="KW-0066">ATP synthesis</keyword>
<keyword evidence="3 7" id="KW-0375">Hydrogen ion transport</keyword>
<proteinExistence type="inferred from homology"/>
<dbReference type="Pfam" id="PF00213">
    <property type="entry name" value="OSCP"/>
    <property type="match status" value="1"/>
</dbReference>
<protein>
    <recommendedName>
        <fullName evidence="7">ATP synthase subunit delta</fullName>
    </recommendedName>
    <alternativeName>
        <fullName evidence="7">ATP synthase F(1) sector subunit delta</fullName>
    </alternativeName>
    <alternativeName>
        <fullName evidence="7">F-type ATPase subunit delta</fullName>
        <shortName evidence="7">F-ATPase subunit delta</shortName>
    </alternativeName>
</protein>
<evidence type="ECO:0000256" key="7">
    <source>
        <dbReference type="HAMAP-Rule" id="MF_01416"/>
    </source>
</evidence>
<evidence type="ECO:0000256" key="1">
    <source>
        <dbReference type="ARBA" id="ARBA00004370"/>
    </source>
</evidence>
<evidence type="ECO:0000313" key="8">
    <source>
        <dbReference type="EMBL" id="MBD8039130.1"/>
    </source>
</evidence>
<reference evidence="8 9" key="1">
    <citation type="submission" date="2020-08" db="EMBL/GenBank/DDBJ databases">
        <title>A Genomic Blueprint of the Chicken Gut Microbiome.</title>
        <authorList>
            <person name="Gilroy R."/>
            <person name="Ravi A."/>
            <person name="Getino M."/>
            <person name="Pursley I."/>
            <person name="Horton D.L."/>
            <person name="Alikhan N.-F."/>
            <person name="Baker D."/>
            <person name="Gharbi K."/>
            <person name="Hall N."/>
            <person name="Watson M."/>
            <person name="Adriaenssens E.M."/>
            <person name="Foster-Nyarko E."/>
            <person name="Jarju S."/>
            <person name="Secka A."/>
            <person name="Antonio M."/>
            <person name="Oren A."/>
            <person name="Chaudhuri R."/>
            <person name="La Ragione R.M."/>
            <person name="Hildebrand F."/>
            <person name="Pallen M.J."/>
        </authorList>
    </citation>
    <scope>NUCLEOTIDE SEQUENCE [LARGE SCALE GENOMIC DNA]</scope>
    <source>
        <strain evidence="8 9">Sa1CVN1</strain>
    </source>
</reference>
<keyword evidence="2 7" id="KW-0813">Transport</keyword>
<gene>
    <name evidence="7" type="primary">atpH</name>
    <name evidence="8" type="ORF">H9625_01470</name>
</gene>
<comment type="function">
    <text evidence="7">This protein is part of the stalk that links CF(0) to CF(1). It either transmits conformational changes from CF(0) to CF(1) or is implicated in proton conduction.</text>
</comment>
<dbReference type="InterPro" id="IPR000711">
    <property type="entry name" value="ATPase_OSCP/dsu"/>
</dbReference>
<accession>A0ABR8Y4K4</accession>
<comment type="similarity">
    <text evidence="7">Belongs to the ATPase delta chain family.</text>
</comment>
<evidence type="ECO:0000313" key="9">
    <source>
        <dbReference type="Proteomes" id="UP000620874"/>
    </source>
</evidence>